<dbReference type="AlphaFoldDB" id="A0A151ZJQ6"/>
<dbReference type="EMBL" id="LODT01000022">
    <property type="protein sequence ID" value="KYQ94044.1"/>
    <property type="molecule type" value="Genomic_DNA"/>
</dbReference>
<evidence type="ECO:0000256" key="1">
    <source>
        <dbReference type="SAM" id="Phobius"/>
    </source>
</evidence>
<keyword evidence="1" id="KW-0812">Transmembrane</keyword>
<dbReference type="Proteomes" id="UP000076078">
    <property type="component" value="Unassembled WGS sequence"/>
</dbReference>
<evidence type="ECO:0000313" key="3">
    <source>
        <dbReference type="EMBL" id="KYQ94044.1"/>
    </source>
</evidence>
<dbReference type="FunCoup" id="A0A151ZJQ6">
    <property type="interactions" value="2"/>
</dbReference>
<keyword evidence="1" id="KW-0472">Membrane</keyword>
<feature type="signal peptide" evidence="2">
    <location>
        <begin position="1"/>
        <end position="20"/>
    </location>
</feature>
<evidence type="ECO:0000256" key="2">
    <source>
        <dbReference type="SAM" id="SignalP"/>
    </source>
</evidence>
<gene>
    <name evidence="3" type="ORF">DLAC_04318</name>
</gene>
<evidence type="ECO:0000313" key="4">
    <source>
        <dbReference type="Proteomes" id="UP000076078"/>
    </source>
</evidence>
<evidence type="ECO:0008006" key="5">
    <source>
        <dbReference type="Google" id="ProtNLM"/>
    </source>
</evidence>
<organism evidence="3 4">
    <name type="scientific">Tieghemostelium lacteum</name>
    <name type="common">Slime mold</name>
    <name type="synonym">Dictyostelium lacteum</name>
    <dbReference type="NCBI Taxonomy" id="361077"/>
    <lineage>
        <taxon>Eukaryota</taxon>
        <taxon>Amoebozoa</taxon>
        <taxon>Evosea</taxon>
        <taxon>Eumycetozoa</taxon>
        <taxon>Dictyostelia</taxon>
        <taxon>Dictyosteliales</taxon>
        <taxon>Raperosteliaceae</taxon>
        <taxon>Tieghemostelium</taxon>
    </lineage>
</organism>
<dbReference type="PANTHER" id="PTHR33459">
    <property type="entry name" value="DD-GDCA PROTEIN"/>
    <property type="match status" value="1"/>
</dbReference>
<reference evidence="3 4" key="1">
    <citation type="submission" date="2015-12" db="EMBL/GenBank/DDBJ databases">
        <title>Dictyostelia acquired genes for synthesis and detection of signals that induce cell-type specialization by lateral gene transfer from prokaryotes.</title>
        <authorList>
            <person name="Gloeckner G."/>
            <person name="Schaap P."/>
        </authorList>
    </citation>
    <scope>NUCLEOTIDE SEQUENCE [LARGE SCALE GENOMIC DNA]</scope>
    <source>
        <strain evidence="3 4">TK</strain>
    </source>
</reference>
<feature type="transmembrane region" description="Helical" evidence="1">
    <location>
        <begin position="345"/>
        <end position="367"/>
    </location>
</feature>
<dbReference type="OMA" id="NINSECQ"/>
<accession>A0A151ZJQ6</accession>
<comment type="caution">
    <text evidence="3">The sequence shown here is derived from an EMBL/GenBank/DDBJ whole genome shotgun (WGS) entry which is preliminary data.</text>
</comment>
<dbReference type="InterPro" id="IPR052326">
    <property type="entry name" value="Diff-Dev_Assoc_Protein"/>
</dbReference>
<dbReference type="InParanoid" id="A0A151ZJQ6"/>
<name>A0A151ZJQ6_TIELA</name>
<sequence length="368" mass="41916">MKFQIVFIISLLILIDNVHLRKFKGSEDRIDTYGEEFGSSSSHVPLLQCPTRPYESCRETMGLDNLTCSHGYTCQLTPSKDRICKPALEEGQKCTIFYECNYRQLCIGKRCHPAYFLGAGGSCKKDVECVQSLYCLDGKCQPKVKNYCNRFSCPFNNHCMRGKCIPYQSVGSPCNNSTKLCDTSSFCHNEKCQSLFSLTLDEQCYENTQCNFKEGLYCSEESNRCQLAELTNSTQYCNYLNFTKCHSFEVCVAGKCEISLNINSECQDSIVELNKCIHTNKCPDIFKNGYENKLSPWSCDYLHCQKEICNKLIKCNPYSQCGESFQLCDKGYRKSSYSQFSDTSIAIVISNAYLPFTIFIISLIMLLL</sequence>
<feature type="chain" id="PRO_5007593398" description="Paramecium surface antigen repeat-containing protein" evidence="2">
    <location>
        <begin position="21"/>
        <end position="368"/>
    </location>
</feature>
<dbReference type="PANTHER" id="PTHR33459:SF6">
    <property type="entry name" value="DICKKOPF N-TERMINAL CYSTEINE-RICH DOMAIN-CONTAINING PROTEIN"/>
    <property type="match status" value="1"/>
</dbReference>
<protein>
    <recommendedName>
        <fullName evidence="5">Paramecium surface antigen repeat-containing protein</fullName>
    </recommendedName>
</protein>
<keyword evidence="2" id="KW-0732">Signal</keyword>
<dbReference type="OrthoDB" id="5912242at2759"/>
<keyword evidence="4" id="KW-1185">Reference proteome</keyword>
<keyword evidence="1" id="KW-1133">Transmembrane helix</keyword>
<proteinExistence type="predicted"/>